<organism evidence="1 2">
    <name type="scientific">Candidatus Uhrbacteria bacterium CG_4_9_14_3_um_filter_41_35</name>
    <dbReference type="NCBI Taxonomy" id="1975034"/>
    <lineage>
        <taxon>Bacteria</taxon>
        <taxon>Candidatus Uhriibacteriota</taxon>
    </lineage>
</organism>
<evidence type="ECO:0000313" key="2">
    <source>
        <dbReference type="Proteomes" id="UP000231263"/>
    </source>
</evidence>
<dbReference type="InterPro" id="IPR036390">
    <property type="entry name" value="WH_DNA-bd_sf"/>
</dbReference>
<dbReference type="Gene3D" id="1.10.10.10">
    <property type="entry name" value="Winged helix-like DNA-binding domain superfamily/Winged helix DNA-binding domain"/>
    <property type="match status" value="1"/>
</dbReference>
<comment type="caution">
    <text evidence="1">The sequence shown here is derived from an EMBL/GenBank/DDBJ whole genome shotgun (WGS) entry which is preliminary data.</text>
</comment>
<dbReference type="Proteomes" id="UP000231263">
    <property type="component" value="Unassembled WGS sequence"/>
</dbReference>
<evidence type="ECO:0008006" key="3">
    <source>
        <dbReference type="Google" id="ProtNLM"/>
    </source>
</evidence>
<dbReference type="InterPro" id="IPR036388">
    <property type="entry name" value="WH-like_DNA-bd_sf"/>
</dbReference>
<name>A0A2M7XFK3_9BACT</name>
<proteinExistence type="predicted"/>
<protein>
    <recommendedName>
        <fullName evidence="3">HTH arsR-type domain-containing protein</fullName>
    </recommendedName>
</protein>
<gene>
    <name evidence="1" type="ORF">CO173_02700</name>
</gene>
<reference evidence="2" key="1">
    <citation type="submission" date="2017-09" db="EMBL/GenBank/DDBJ databases">
        <title>Depth-based differentiation of microbial function through sediment-hosted aquifers and enrichment of novel symbionts in the deep terrestrial subsurface.</title>
        <authorList>
            <person name="Probst A.J."/>
            <person name="Ladd B."/>
            <person name="Jarett J.K."/>
            <person name="Geller-Mcgrath D.E."/>
            <person name="Sieber C.M.K."/>
            <person name="Emerson J.B."/>
            <person name="Anantharaman K."/>
            <person name="Thomas B.C."/>
            <person name="Malmstrom R."/>
            <person name="Stieglmeier M."/>
            <person name="Klingl A."/>
            <person name="Woyke T."/>
            <person name="Ryan C.M."/>
            <person name="Banfield J.F."/>
        </authorList>
    </citation>
    <scope>NUCLEOTIDE SEQUENCE [LARGE SCALE GENOMIC DNA]</scope>
</reference>
<dbReference type="AlphaFoldDB" id="A0A2M7XFK3"/>
<evidence type="ECO:0000313" key="1">
    <source>
        <dbReference type="EMBL" id="PJA46653.1"/>
    </source>
</evidence>
<sequence>MKSIVKGEKKVNTNDAVGAPDFSLEQLFGSKTRVRLLRLLLDNPERSFYVRELTRRIEAQLNSVRRELKNLVDIGIILEVEGKILENEDDDENDESEEDTKVKGKTNTKKKYYRANAVFSFFEELRSIMKKSSVLMNKSFVIEVEKKGKIDFLFLTGRFIDNKTVPSDLLIVGEIKIDDLQQAISNFEVEIGHEVNYTYMPKEEFIYRQEIKDRFLSSLLQTEKVVLINKLIETV</sequence>
<dbReference type="EMBL" id="PFWT01000009">
    <property type="protein sequence ID" value="PJA46653.1"/>
    <property type="molecule type" value="Genomic_DNA"/>
</dbReference>
<dbReference type="SUPFAM" id="SSF46785">
    <property type="entry name" value="Winged helix' DNA-binding domain"/>
    <property type="match status" value="1"/>
</dbReference>
<accession>A0A2M7XFK3</accession>